<feature type="region of interest" description="Disordered" evidence="1">
    <location>
        <begin position="111"/>
        <end position="147"/>
    </location>
</feature>
<dbReference type="EMBL" id="ML734558">
    <property type="protein sequence ID" value="KAB8251712.1"/>
    <property type="molecule type" value="Genomic_DNA"/>
</dbReference>
<proteinExistence type="predicted"/>
<dbReference type="Proteomes" id="UP000325434">
    <property type="component" value="Unassembled WGS sequence"/>
</dbReference>
<evidence type="ECO:0000313" key="2">
    <source>
        <dbReference type="EMBL" id="KAB8251712.1"/>
    </source>
</evidence>
<evidence type="ECO:0000256" key="1">
    <source>
        <dbReference type="SAM" id="MobiDB-lite"/>
    </source>
</evidence>
<reference evidence="2" key="1">
    <citation type="submission" date="2019-04" db="EMBL/GenBank/DDBJ databases">
        <title>Friends and foes A comparative genomics study of 23 Aspergillus species from section Flavi.</title>
        <authorList>
            <consortium name="DOE Joint Genome Institute"/>
            <person name="Kjaerbolling I."/>
            <person name="Vesth T."/>
            <person name="Frisvad J.C."/>
            <person name="Nybo J.L."/>
            <person name="Theobald S."/>
            <person name="Kildgaard S."/>
            <person name="Isbrandt T."/>
            <person name="Kuo A."/>
            <person name="Sato A."/>
            <person name="Lyhne E.K."/>
            <person name="Kogle M.E."/>
            <person name="Wiebenga A."/>
            <person name="Kun R.S."/>
            <person name="Lubbers R.J."/>
            <person name="Makela M.R."/>
            <person name="Barry K."/>
            <person name="Chovatia M."/>
            <person name="Clum A."/>
            <person name="Daum C."/>
            <person name="Haridas S."/>
            <person name="He G."/>
            <person name="LaButti K."/>
            <person name="Lipzen A."/>
            <person name="Mondo S."/>
            <person name="Riley R."/>
            <person name="Salamov A."/>
            <person name="Simmons B.A."/>
            <person name="Magnuson J.K."/>
            <person name="Henrissat B."/>
            <person name="Mortensen U.H."/>
            <person name="Larsen T.O."/>
            <person name="Devries R.P."/>
            <person name="Grigoriev I.V."/>
            <person name="Machida M."/>
            <person name="Baker S.E."/>
            <person name="Andersen M.R."/>
        </authorList>
    </citation>
    <scope>NUCLEOTIDE SEQUENCE [LARGE SCALE GENOMIC DNA]</scope>
    <source>
        <strain evidence="2">CBS 121.62</strain>
    </source>
</reference>
<name>A0A5N6HB20_ASPFL</name>
<sequence length="147" mass="16265">MPPKRKPETVTQEEVALTQLLADDEGHTTAGRTYLGDIAIHVDHLETDTYRNRERDEDHNARLVQTFTNVLSKHRAELPNSSTLPQNTVRSVATRAEGITLSDVHYVKTRPADCPPGALIQGRAATEGRKAQAEDKLNSKATKHTFG</sequence>
<organism evidence="2">
    <name type="scientific">Aspergillus flavus</name>
    <dbReference type="NCBI Taxonomy" id="5059"/>
    <lineage>
        <taxon>Eukaryota</taxon>
        <taxon>Fungi</taxon>
        <taxon>Dikarya</taxon>
        <taxon>Ascomycota</taxon>
        <taxon>Pezizomycotina</taxon>
        <taxon>Eurotiomycetes</taxon>
        <taxon>Eurotiomycetidae</taxon>
        <taxon>Eurotiales</taxon>
        <taxon>Aspergillaceae</taxon>
        <taxon>Aspergillus</taxon>
        <taxon>Aspergillus subgen. Circumdati</taxon>
    </lineage>
</organism>
<protein>
    <submittedName>
        <fullName evidence="2">Uncharacterized protein</fullName>
    </submittedName>
</protein>
<dbReference type="AlphaFoldDB" id="A0A5N6HB20"/>
<dbReference type="VEuPathDB" id="FungiDB:AFLA_002100"/>
<gene>
    <name evidence="2" type="ORF">BDV35DRAFT_387872</name>
</gene>
<accession>A0A5N6HB20</accession>
<feature type="compositionally biased region" description="Basic and acidic residues" evidence="1">
    <location>
        <begin position="126"/>
        <end position="138"/>
    </location>
</feature>